<dbReference type="Pfam" id="PF14811">
    <property type="entry name" value="TPD"/>
    <property type="match status" value="1"/>
</dbReference>
<protein>
    <recommendedName>
        <fullName evidence="5">CDAN1-interacting nuclease 1</fullName>
    </recommendedName>
</protein>
<proteinExistence type="predicted"/>
<evidence type="ECO:0000313" key="6">
    <source>
        <dbReference type="EMBL" id="KAK9807801.1"/>
    </source>
</evidence>
<dbReference type="AlphaFoldDB" id="A0AAW1PEB2"/>
<dbReference type="EMBL" id="JALJOR010000012">
    <property type="protein sequence ID" value="KAK9807801.1"/>
    <property type="molecule type" value="Genomic_DNA"/>
</dbReference>
<comment type="subcellular location">
    <subcellularLocation>
        <location evidence="2">Cytoplasm</location>
    </subcellularLocation>
    <subcellularLocation>
        <location evidence="1">Nucleus</location>
    </subcellularLocation>
</comment>
<sequence length="281" mass="31940">MQRGVHAELAKLLCIPFCAWPHFRAISLRYSVPRETLFSIYSQDCQQRVKASSYRVQQSIATYCCRYQSGADILDLAAELDVAPCSLLRQLLLRLPWGLQRERITKVLRDPTCLANLVRPEAGEQAQLAAGLDRMQHDVVRCVEADQVCSPASDLIRHTMGVEYEVVLCRKLREVDIAFWSEDDLRDKGFHKTPDVKLQVPVAVRGRIINWIDSKATFGDERTHRHLIENQFDKYVNRYGPGAVIYWFGHVVDLDSDDVLVLAGFPLPADITTLPRLPLPA</sequence>
<evidence type="ECO:0000313" key="7">
    <source>
        <dbReference type="Proteomes" id="UP001489004"/>
    </source>
</evidence>
<accession>A0AAW1PEB2</accession>
<reference evidence="6 7" key="1">
    <citation type="journal article" date="2024" name="Nat. Commun.">
        <title>Phylogenomics reveals the evolutionary origins of lichenization in chlorophyte algae.</title>
        <authorList>
            <person name="Puginier C."/>
            <person name="Libourel C."/>
            <person name="Otte J."/>
            <person name="Skaloud P."/>
            <person name="Haon M."/>
            <person name="Grisel S."/>
            <person name="Petersen M."/>
            <person name="Berrin J.G."/>
            <person name="Delaux P.M."/>
            <person name="Dal Grande F."/>
            <person name="Keller J."/>
        </authorList>
    </citation>
    <scope>NUCLEOTIDE SEQUENCE [LARGE SCALE GENOMIC DNA]</scope>
    <source>
        <strain evidence="6 7">SAG 2043</strain>
    </source>
</reference>
<evidence type="ECO:0000256" key="2">
    <source>
        <dbReference type="ARBA" id="ARBA00004496"/>
    </source>
</evidence>
<organism evidence="6 7">
    <name type="scientific">[Myrmecia] bisecta</name>
    <dbReference type="NCBI Taxonomy" id="41462"/>
    <lineage>
        <taxon>Eukaryota</taxon>
        <taxon>Viridiplantae</taxon>
        <taxon>Chlorophyta</taxon>
        <taxon>core chlorophytes</taxon>
        <taxon>Trebouxiophyceae</taxon>
        <taxon>Trebouxiales</taxon>
        <taxon>Trebouxiaceae</taxon>
        <taxon>Myrmecia</taxon>
    </lineage>
</organism>
<evidence type="ECO:0000256" key="1">
    <source>
        <dbReference type="ARBA" id="ARBA00004123"/>
    </source>
</evidence>
<dbReference type="PANTHER" id="PTHR31661">
    <property type="entry name" value="SIMILAR TO CDNA SEQUENCE BC052040"/>
    <property type="match status" value="1"/>
</dbReference>
<evidence type="ECO:0000256" key="3">
    <source>
        <dbReference type="ARBA" id="ARBA00022490"/>
    </source>
</evidence>
<dbReference type="Proteomes" id="UP001489004">
    <property type="component" value="Unassembled WGS sequence"/>
</dbReference>
<keyword evidence="7" id="KW-1185">Reference proteome</keyword>
<name>A0AAW1PEB2_9CHLO</name>
<dbReference type="GO" id="GO:0005737">
    <property type="term" value="C:cytoplasm"/>
    <property type="evidence" value="ECO:0007669"/>
    <property type="project" value="UniProtKB-SubCell"/>
</dbReference>
<dbReference type="InterPro" id="IPR029404">
    <property type="entry name" value="CDIN1"/>
</dbReference>
<keyword evidence="3" id="KW-0963">Cytoplasm</keyword>
<evidence type="ECO:0000256" key="5">
    <source>
        <dbReference type="ARBA" id="ARBA00023480"/>
    </source>
</evidence>
<comment type="caution">
    <text evidence="6">The sequence shown here is derived from an EMBL/GenBank/DDBJ whole genome shotgun (WGS) entry which is preliminary data.</text>
</comment>
<dbReference type="GO" id="GO:0005634">
    <property type="term" value="C:nucleus"/>
    <property type="evidence" value="ECO:0007669"/>
    <property type="project" value="UniProtKB-SubCell"/>
</dbReference>
<dbReference type="PANTHER" id="PTHR31661:SF1">
    <property type="entry name" value="CDAN1-INTERACTING NUCLEASE 1"/>
    <property type="match status" value="1"/>
</dbReference>
<gene>
    <name evidence="6" type="ORF">WJX72_009813</name>
</gene>
<keyword evidence="4" id="KW-0539">Nucleus</keyword>
<evidence type="ECO:0000256" key="4">
    <source>
        <dbReference type="ARBA" id="ARBA00023242"/>
    </source>
</evidence>